<sequence length="258" mass="30292">MKDVKNYLINFGLSKTEASVYTILLKIGRANGYQITKELGISKSTVYQALNSMCKNGYIFMYSGVTKEYEAKDPKLLFLDFEKNYSENKKGLEEAINKLVPKKETTFFYRFEEKENIRKTIYEIINLAQREIYISTDFDLEEYQELFLKTISKGIRIILVTNNRKNDINLKSDLYYENCFTNCILNTKFLIVVDMKYCSVITCSKYQINGIYTNDNIFTEIILENIYRKIEKIENKKEELLKRDIKVSSLCEVSNIMG</sequence>
<evidence type="ECO:0000313" key="4">
    <source>
        <dbReference type="Proteomes" id="UP000515913"/>
    </source>
</evidence>
<dbReference type="InterPro" id="IPR036388">
    <property type="entry name" value="WH-like_DNA-bd_sf"/>
</dbReference>
<dbReference type="Proteomes" id="UP000515913">
    <property type="component" value="Chromosome"/>
</dbReference>
<keyword evidence="4" id="KW-1185">Reference proteome</keyword>
<dbReference type="AlphaFoldDB" id="A0A7G9GWP6"/>
<dbReference type="InterPro" id="IPR002831">
    <property type="entry name" value="Tscrpt_reg_TrmB_N"/>
</dbReference>
<accession>A0A7G9GWP6</accession>
<evidence type="ECO:0000259" key="2">
    <source>
        <dbReference type="Pfam" id="PF11495"/>
    </source>
</evidence>
<dbReference type="InterPro" id="IPR051797">
    <property type="entry name" value="TrmB-like"/>
</dbReference>
<dbReference type="InterPro" id="IPR021586">
    <property type="entry name" value="Tscrpt_reg_TrmB_C"/>
</dbReference>
<organism evidence="3 4">
    <name type="scientific">Fusobacterium hominis</name>
    <dbReference type="NCBI Taxonomy" id="2764326"/>
    <lineage>
        <taxon>Bacteria</taxon>
        <taxon>Fusobacteriati</taxon>
        <taxon>Fusobacteriota</taxon>
        <taxon>Fusobacteriia</taxon>
        <taxon>Fusobacteriales</taxon>
        <taxon>Fusobacteriaceae</taxon>
        <taxon>Fusobacterium</taxon>
    </lineage>
</organism>
<dbReference type="PANTHER" id="PTHR34293:SF1">
    <property type="entry name" value="HTH-TYPE TRANSCRIPTIONAL REGULATOR TRMBL2"/>
    <property type="match status" value="1"/>
</dbReference>
<evidence type="ECO:0000313" key="3">
    <source>
        <dbReference type="EMBL" id="QNM15228.1"/>
    </source>
</evidence>
<dbReference type="KEGG" id="fho:H9Q81_10015"/>
<dbReference type="SUPFAM" id="SSF46785">
    <property type="entry name" value="Winged helix' DNA-binding domain"/>
    <property type="match status" value="1"/>
</dbReference>
<dbReference type="Pfam" id="PF11495">
    <property type="entry name" value="Regulator_TrmB"/>
    <property type="match status" value="1"/>
</dbReference>
<dbReference type="RefSeq" id="WP_176838168.1">
    <property type="nucleotide sequence ID" value="NZ_CP060637.1"/>
</dbReference>
<dbReference type="EMBL" id="CP060637">
    <property type="protein sequence ID" value="QNM15228.1"/>
    <property type="molecule type" value="Genomic_DNA"/>
</dbReference>
<gene>
    <name evidence="3" type="ORF">H9Q81_10015</name>
</gene>
<name>A0A7G9GWP6_9FUSO</name>
<dbReference type="Gene3D" id="1.10.10.10">
    <property type="entry name" value="Winged helix-like DNA-binding domain superfamily/Winged helix DNA-binding domain"/>
    <property type="match status" value="1"/>
</dbReference>
<evidence type="ECO:0000259" key="1">
    <source>
        <dbReference type="Pfam" id="PF01978"/>
    </source>
</evidence>
<feature type="domain" description="Transcription regulator TrmB C-terminal" evidence="2">
    <location>
        <begin position="110"/>
        <end position="222"/>
    </location>
</feature>
<reference evidence="3 4" key="1">
    <citation type="submission" date="2020-08" db="EMBL/GenBank/DDBJ databases">
        <authorList>
            <person name="Liu C."/>
            <person name="Sun Q."/>
        </authorList>
    </citation>
    <scope>NUCLEOTIDE SEQUENCE [LARGE SCALE GENOMIC DNA]</scope>
    <source>
        <strain evidence="3 4">NSJ-57</strain>
    </source>
</reference>
<dbReference type="Pfam" id="PF01978">
    <property type="entry name" value="TrmB"/>
    <property type="match status" value="1"/>
</dbReference>
<feature type="domain" description="Transcription regulator TrmB N-terminal" evidence="1">
    <location>
        <begin position="10"/>
        <end position="75"/>
    </location>
</feature>
<dbReference type="InterPro" id="IPR036390">
    <property type="entry name" value="WH_DNA-bd_sf"/>
</dbReference>
<protein>
    <recommendedName>
        <fullName evidence="5">TrmB family transcriptional regulator</fullName>
    </recommendedName>
</protein>
<proteinExistence type="predicted"/>
<dbReference type="PANTHER" id="PTHR34293">
    <property type="entry name" value="HTH-TYPE TRANSCRIPTIONAL REGULATOR TRMBL2"/>
    <property type="match status" value="1"/>
</dbReference>
<evidence type="ECO:0008006" key="5">
    <source>
        <dbReference type="Google" id="ProtNLM"/>
    </source>
</evidence>